<evidence type="ECO:0000256" key="4">
    <source>
        <dbReference type="HAMAP-Rule" id="MF_00028"/>
    </source>
</evidence>
<dbReference type="NCBIfam" id="NF001989">
    <property type="entry name" value="PRK00784.1"/>
    <property type="match status" value="1"/>
</dbReference>
<dbReference type="InterPro" id="IPR029062">
    <property type="entry name" value="Class_I_gatase-like"/>
</dbReference>
<dbReference type="SUPFAM" id="SSF52317">
    <property type="entry name" value="Class I glutamine amidotransferase-like"/>
    <property type="match status" value="1"/>
</dbReference>
<dbReference type="HAMAP" id="MF_00028">
    <property type="entry name" value="CobQ"/>
    <property type="match status" value="1"/>
</dbReference>
<dbReference type="PANTHER" id="PTHR21343:SF1">
    <property type="entry name" value="COBYRIC ACID SYNTHASE"/>
    <property type="match status" value="1"/>
</dbReference>
<comment type="similarity">
    <text evidence="4">Belongs to the CobB/CobQ family. CobQ subfamily.</text>
</comment>
<accession>A0ABT1Y2J4</accession>
<evidence type="ECO:0000313" key="7">
    <source>
        <dbReference type="EMBL" id="MCR6544778.1"/>
    </source>
</evidence>
<organism evidence="7 8">
    <name type="scientific">Dehalobacterium formicoaceticum</name>
    <dbReference type="NCBI Taxonomy" id="51515"/>
    <lineage>
        <taxon>Bacteria</taxon>
        <taxon>Bacillati</taxon>
        <taxon>Bacillota</taxon>
        <taxon>Clostridia</taxon>
        <taxon>Eubacteriales</taxon>
        <taxon>Peptococcaceae</taxon>
        <taxon>Dehalobacterium</taxon>
    </lineage>
</organism>
<dbReference type="EMBL" id="JANPWE010000002">
    <property type="protein sequence ID" value="MCR6544778.1"/>
    <property type="molecule type" value="Genomic_DNA"/>
</dbReference>
<dbReference type="InterPro" id="IPR047045">
    <property type="entry name" value="CobQ_N"/>
</dbReference>
<evidence type="ECO:0000259" key="5">
    <source>
        <dbReference type="Pfam" id="PF01656"/>
    </source>
</evidence>
<name>A0ABT1Y2J4_9FIRM</name>
<dbReference type="InterPro" id="IPR011698">
    <property type="entry name" value="GATase_3"/>
</dbReference>
<dbReference type="PROSITE" id="PS51274">
    <property type="entry name" value="GATASE_COBBQ"/>
    <property type="match status" value="1"/>
</dbReference>
<dbReference type="NCBIfam" id="TIGR00313">
    <property type="entry name" value="cobQ"/>
    <property type="match status" value="1"/>
</dbReference>
<dbReference type="CDD" id="cd01750">
    <property type="entry name" value="GATase1_CobQ"/>
    <property type="match status" value="1"/>
</dbReference>
<evidence type="ECO:0000256" key="3">
    <source>
        <dbReference type="ARBA" id="ARBA00022962"/>
    </source>
</evidence>
<gene>
    <name evidence="4" type="primary">cobQ</name>
    <name evidence="7" type="ORF">NVS47_04480</name>
</gene>
<proteinExistence type="inferred from homology"/>
<dbReference type="InterPro" id="IPR027417">
    <property type="entry name" value="P-loop_NTPase"/>
</dbReference>
<comment type="caution">
    <text evidence="7">The sequence shown here is derived from an EMBL/GenBank/DDBJ whole genome shotgun (WGS) entry which is preliminary data.</text>
</comment>
<dbReference type="PROSITE" id="PS51273">
    <property type="entry name" value="GATASE_TYPE_1"/>
    <property type="match status" value="1"/>
</dbReference>
<dbReference type="InterPro" id="IPR004459">
    <property type="entry name" value="CobQ_synth"/>
</dbReference>
<sequence>MKKKSIMIQGTGSSVGKSLLCTALCRIFTQDGYRVNPFKSQNMSNNSYITAEGHEMGRAQVMQAEAAGKAPRAVMNPILLKPTSDHRSQVVIRGKVFDTKDAIEYYEFKPRLKSMVQEIYDDLANESDIVVIEGAGSPAEINLKQDDIVNMGMAKMAQAPVLLAGDIDRGGVFASLAGTLLLLDEDEKKLVKGVIINKFRGSLDILQPGLEMLEDIIHLPVLGVVPYFHLNLEDEDSVTDWDKFRSNQQGEIDIAVIKLPHISNFTDFNVLKLHEDVHLRFVGLEDDLGRPDVIMLPGTKSTVADMEMLWKSGMAKKIQDSHEKGSFIFGICGGYQILGREILDPDHVESSLDGIKGLDLLDIVTSFRGEKTTVLSEGEDQIFHAHVKGYEIHMGETVLLEGTSPLIQVTSPSERSLQSYDGAVSGDQTVFGTYFHGVFDSSAFTREFLNRVRNARNLAPLPNKVQDYWQYKDEQYDKLADVVRESLDMDQIYRIVEAGLDG</sequence>
<keyword evidence="3 4" id="KW-0315">Glutamine amidotransferase</keyword>
<feature type="active site" description="Nucleophile" evidence="4">
    <location>
        <position position="332"/>
    </location>
</feature>
<comment type="pathway">
    <text evidence="1 4">Cofactor biosynthesis; adenosylcobalamin biosynthesis.</text>
</comment>
<evidence type="ECO:0000256" key="1">
    <source>
        <dbReference type="ARBA" id="ARBA00004953"/>
    </source>
</evidence>
<dbReference type="RefSeq" id="WP_089612341.1">
    <property type="nucleotide sequence ID" value="NZ_CP022121.1"/>
</dbReference>
<feature type="active site" evidence="4">
    <location>
        <position position="436"/>
    </location>
</feature>
<evidence type="ECO:0000259" key="6">
    <source>
        <dbReference type="Pfam" id="PF07685"/>
    </source>
</evidence>
<dbReference type="Pfam" id="PF01656">
    <property type="entry name" value="CbiA"/>
    <property type="match status" value="1"/>
</dbReference>
<keyword evidence="2 4" id="KW-0169">Cobalamin biosynthesis</keyword>
<protein>
    <recommendedName>
        <fullName evidence="4">Cobyric acid synthase</fullName>
    </recommendedName>
</protein>
<dbReference type="SUPFAM" id="SSF52540">
    <property type="entry name" value="P-loop containing nucleoside triphosphate hydrolases"/>
    <property type="match status" value="1"/>
</dbReference>
<keyword evidence="8" id="KW-1185">Reference proteome</keyword>
<evidence type="ECO:0000256" key="2">
    <source>
        <dbReference type="ARBA" id="ARBA00022573"/>
    </source>
</evidence>
<dbReference type="InterPro" id="IPR002586">
    <property type="entry name" value="CobQ/CobB/MinD/ParA_Nub-bd_dom"/>
</dbReference>
<dbReference type="Pfam" id="PF07685">
    <property type="entry name" value="GATase_3"/>
    <property type="match status" value="1"/>
</dbReference>
<dbReference type="Gene3D" id="3.40.50.880">
    <property type="match status" value="1"/>
</dbReference>
<evidence type="ECO:0000313" key="8">
    <source>
        <dbReference type="Proteomes" id="UP001524944"/>
    </source>
</evidence>
<comment type="function">
    <text evidence="4">Catalyzes amidations at positions B, D, E, and G on adenosylcobyrinic A,C-diamide. NH(2) groups are provided by glutamine, and one molecule of ATP is hydrogenolyzed for each amidation.</text>
</comment>
<dbReference type="Proteomes" id="UP001524944">
    <property type="component" value="Unassembled WGS sequence"/>
</dbReference>
<feature type="domain" description="CobB/CobQ-like glutamine amidotransferase" evidence="6">
    <location>
        <begin position="253"/>
        <end position="443"/>
    </location>
</feature>
<dbReference type="InterPro" id="IPR033949">
    <property type="entry name" value="CobQ_GATase1"/>
</dbReference>
<feature type="domain" description="CobQ/CobB/MinD/ParA nucleotide binding" evidence="5">
    <location>
        <begin position="6"/>
        <end position="227"/>
    </location>
</feature>
<dbReference type="PANTHER" id="PTHR21343">
    <property type="entry name" value="DETHIOBIOTIN SYNTHETASE"/>
    <property type="match status" value="1"/>
</dbReference>
<dbReference type="CDD" id="cd05389">
    <property type="entry name" value="CobQ_N"/>
    <property type="match status" value="1"/>
</dbReference>
<dbReference type="Gene3D" id="3.40.50.300">
    <property type="entry name" value="P-loop containing nucleotide triphosphate hydrolases"/>
    <property type="match status" value="1"/>
</dbReference>
<reference evidence="7 8" key="1">
    <citation type="submission" date="2022-08" db="EMBL/GenBank/DDBJ databases">
        <title>Proteogenomics of the novel Dehalobacterium formicoaceticum strain EZ94 highlights a key role of methyltransferases during anaerobic dichloromethane degradation.</title>
        <authorList>
            <person name="Wasmund K."/>
        </authorList>
    </citation>
    <scope>NUCLEOTIDE SEQUENCE [LARGE SCALE GENOMIC DNA]</scope>
    <source>
        <strain evidence="7 8">EZ94</strain>
    </source>
</reference>